<dbReference type="CDD" id="cd06170">
    <property type="entry name" value="LuxR_C_like"/>
    <property type="match status" value="1"/>
</dbReference>
<dbReference type="PANTHER" id="PTHR43214">
    <property type="entry name" value="TWO-COMPONENT RESPONSE REGULATOR"/>
    <property type="match status" value="1"/>
</dbReference>
<dbReference type="EMBL" id="JBIGHW010000002">
    <property type="protein sequence ID" value="MFG6439800.1"/>
    <property type="molecule type" value="Genomic_DNA"/>
</dbReference>
<evidence type="ECO:0000259" key="2">
    <source>
        <dbReference type="PROSITE" id="PS50043"/>
    </source>
</evidence>
<name>A0ABW7FDL1_9BURK</name>
<dbReference type="InterPro" id="IPR036388">
    <property type="entry name" value="WH-like_DNA-bd_sf"/>
</dbReference>
<evidence type="ECO:0000256" key="1">
    <source>
        <dbReference type="ARBA" id="ARBA00023125"/>
    </source>
</evidence>
<dbReference type="Gene3D" id="1.10.10.10">
    <property type="entry name" value="Winged helix-like DNA-binding domain superfamily/Winged helix DNA-binding domain"/>
    <property type="match status" value="1"/>
</dbReference>
<dbReference type="Pfam" id="PF00196">
    <property type="entry name" value="GerE"/>
    <property type="match status" value="1"/>
</dbReference>
<comment type="caution">
    <text evidence="3">The sequence shown here is derived from an EMBL/GenBank/DDBJ whole genome shotgun (WGS) entry which is preliminary data.</text>
</comment>
<sequence>MEREREDWSELTAVLRLPHYQGLDVDCVAVGLSSLDVAAVQIQKILFLEGEIHEDPQTLQSHCASLIAVWSAVRAPSMLDLGECTCVGRRILFGEPKAGRRFSVHAHPLGNGQALFAVFSSTTRWDSAESVKALALDLTERAREVVERVGTGPFPALPDEAAKGLDWYLFTAREIEILKLVAAGLSNKQIARELGSSPNTVRNQIHAVFRKTGVSNRTELALRAAIA</sequence>
<dbReference type="InterPro" id="IPR000792">
    <property type="entry name" value="Tscrpt_reg_LuxR_C"/>
</dbReference>
<protein>
    <submittedName>
        <fullName evidence="3">Response regulator transcription factor</fullName>
    </submittedName>
</protein>
<organism evidence="3 4">
    <name type="scientific">Pelomonas margarita</name>
    <dbReference type="NCBI Taxonomy" id="3299031"/>
    <lineage>
        <taxon>Bacteria</taxon>
        <taxon>Pseudomonadati</taxon>
        <taxon>Pseudomonadota</taxon>
        <taxon>Betaproteobacteria</taxon>
        <taxon>Burkholderiales</taxon>
        <taxon>Sphaerotilaceae</taxon>
        <taxon>Roseateles</taxon>
    </lineage>
</organism>
<dbReference type="InterPro" id="IPR039420">
    <property type="entry name" value="WalR-like"/>
</dbReference>
<proteinExistence type="predicted"/>
<dbReference type="Proteomes" id="UP001606301">
    <property type="component" value="Unassembled WGS sequence"/>
</dbReference>
<dbReference type="RefSeq" id="WP_394395474.1">
    <property type="nucleotide sequence ID" value="NZ_JBIGHW010000002.1"/>
</dbReference>
<evidence type="ECO:0000313" key="4">
    <source>
        <dbReference type="Proteomes" id="UP001606301"/>
    </source>
</evidence>
<feature type="domain" description="HTH luxR-type" evidence="2">
    <location>
        <begin position="163"/>
        <end position="227"/>
    </location>
</feature>
<evidence type="ECO:0000313" key="3">
    <source>
        <dbReference type="EMBL" id="MFG6439800.1"/>
    </source>
</evidence>
<dbReference type="PROSITE" id="PS50043">
    <property type="entry name" value="HTH_LUXR_2"/>
    <property type="match status" value="1"/>
</dbReference>
<dbReference type="PRINTS" id="PR00038">
    <property type="entry name" value="HTHLUXR"/>
</dbReference>
<dbReference type="SUPFAM" id="SSF46894">
    <property type="entry name" value="C-terminal effector domain of the bipartite response regulators"/>
    <property type="match status" value="1"/>
</dbReference>
<dbReference type="InterPro" id="IPR016032">
    <property type="entry name" value="Sig_transdc_resp-reg_C-effctor"/>
</dbReference>
<dbReference type="SMART" id="SM00421">
    <property type="entry name" value="HTH_LUXR"/>
    <property type="match status" value="1"/>
</dbReference>
<gene>
    <name evidence="3" type="ORF">ACG0Z3_03830</name>
</gene>
<reference evidence="3 4" key="1">
    <citation type="submission" date="2024-08" db="EMBL/GenBank/DDBJ databases">
        <authorList>
            <person name="Lu H."/>
        </authorList>
    </citation>
    <scope>NUCLEOTIDE SEQUENCE [LARGE SCALE GENOMIC DNA]</scope>
    <source>
        <strain evidence="3 4">LKC17W</strain>
    </source>
</reference>
<keyword evidence="4" id="KW-1185">Reference proteome</keyword>
<accession>A0ABW7FDL1</accession>
<keyword evidence="1" id="KW-0238">DNA-binding</keyword>